<keyword evidence="4 10" id="KW-0067">ATP-binding</keyword>
<organism evidence="10 11">
    <name type="scientific">Streptococcus oriscaviae</name>
    <dbReference type="NCBI Taxonomy" id="2781599"/>
    <lineage>
        <taxon>Bacteria</taxon>
        <taxon>Bacillati</taxon>
        <taxon>Bacillota</taxon>
        <taxon>Bacilli</taxon>
        <taxon>Lactobacillales</taxon>
        <taxon>Streptococcaceae</taxon>
        <taxon>Streptococcus</taxon>
    </lineage>
</organism>
<dbReference type="Pfam" id="PF00005">
    <property type="entry name" value="ABC_tran"/>
    <property type="match status" value="1"/>
</dbReference>
<evidence type="ECO:0000256" key="4">
    <source>
        <dbReference type="ARBA" id="ARBA00022840"/>
    </source>
</evidence>
<evidence type="ECO:0000256" key="6">
    <source>
        <dbReference type="ARBA" id="ARBA00023136"/>
    </source>
</evidence>
<dbReference type="InterPro" id="IPR027417">
    <property type="entry name" value="P-loop_NTPase"/>
</dbReference>
<dbReference type="CDD" id="cd18548">
    <property type="entry name" value="ABC_6TM_Tm287_like"/>
    <property type="match status" value="1"/>
</dbReference>
<reference evidence="10 11" key="1">
    <citation type="submission" date="2021-04" db="EMBL/GenBank/DDBJ databases">
        <title>Complete genome sequence of a novel Streptococcus species.</title>
        <authorList>
            <person name="Teng J.L.L."/>
        </authorList>
    </citation>
    <scope>NUCLEOTIDE SEQUENCE [LARGE SCALE GENOMIC DNA]</scope>
    <source>
        <strain evidence="10 11">HKU75</strain>
    </source>
</reference>
<dbReference type="SUPFAM" id="SSF52540">
    <property type="entry name" value="P-loop containing nucleoside triphosphate hydrolases"/>
    <property type="match status" value="1"/>
</dbReference>
<accession>A0ABX7YMR4</accession>
<feature type="transmembrane region" description="Helical" evidence="7">
    <location>
        <begin position="155"/>
        <end position="175"/>
    </location>
</feature>
<dbReference type="SUPFAM" id="SSF90123">
    <property type="entry name" value="ABC transporter transmembrane region"/>
    <property type="match status" value="1"/>
</dbReference>
<dbReference type="PROSITE" id="PS00211">
    <property type="entry name" value="ABC_TRANSPORTER_1"/>
    <property type="match status" value="1"/>
</dbReference>
<dbReference type="InterPro" id="IPR011527">
    <property type="entry name" value="ABC1_TM_dom"/>
</dbReference>
<dbReference type="Pfam" id="PF00664">
    <property type="entry name" value="ABC_membrane"/>
    <property type="match status" value="1"/>
</dbReference>
<dbReference type="SMART" id="SM00382">
    <property type="entry name" value="AAA"/>
    <property type="match status" value="1"/>
</dbReference>
<evidence type="ECO:0000256" key="7">
    <source>
        <dbReference type="SAM" id="Phobius"/>
    </source>
</evidence>
<keyword evidence="6 7" id="KW-0472">Membrane</keyword>
<keyword evidence="3" id="KW-0547">Nucleotide-binding</keyword>
<feature type="transmembrane region" description="Helical" evidence="7">
    <location>
        <begin position="52"/>
        <end position="73"/>
    </location>
</feature>
<dbReference type="InterPro" id="IPR017871">
    <property type="entry name" value="ABC_transporter-like_CS"/>
</dbReference>
<feature type="transmembrane region" description="Helical" evidence="7">
    <location>
        <begin position="278"/>
        <end position="296"/>
    </location>
</feature>
<dbReference type="GO" id="GO:0005524">
    <property type="term" value="F:ATP binding"/>
    <property type="evidence" value="ECO:0007669"/>
    <property type="project" value="UniProtKB-KW"/>
</dbReference>
<dbReference type="InterPro" id="IPR003439">
    <property type="entry name" value="ABC_transporter-like_ATP-bd"/>
</dbReference>
<feature type="domain" description="ABC transporter" evidence="8">
    <location>
        <begin position="332"/>
        <end position="568"/>
    </location>
</feature>
<dbReference type="PANTHER" id="PTHR43394">
    <property type="entry name" value="ATP-DEPENDENT PERMEASE MDL1, MITOCHONDRIAL"/>
    <property type="match status" value="1"/>
</dbReference>
<comment type="subcellular location">
    <subcellularLocation>
        <location evidence="1">Cell membrane</location>
        <topology evidence="1">Multi-pass membrane protein</topology>
    </subcellularLocation>
</comment>
<sequence>MRLIWNYLKRYPKWLILDLFAAILFVVVNLGLPTFLARMIDQGITKNDVHQLYFWAGMMLLIVILGVMGRVLLAYAAGKLTTHIVKDIRNDLYEKIQDYSHHEYEQIGVSSLVTRMTNDAFVLMQFSEQVLKLGIITPMMMIASVIMTLLTSPGLAWTVAVAMPFLVWVVVYVAVKTRPLSEQQQKRLDTINQYVRENLMGLRVIRAFAREEFQEERFDQVNQEYAQTSRKLFVLTGLTEPLFVQIIIAMIVAIVWFALEPLAQGSLQIGDLVAFIEYSFHALFSFLLFANLFTMYPRMAVSSQRIQEVLDMPISISKNEDGVTQTETRGYLEFENVTFAYPGETESPVLHNISFKASPGETIAFIGSTGSGKSSLVNLIPRFYDVTLGRILVDGVDVRRYNLKALRSKIGFIPQKALLFTGTIAENLKYGKFDASLAELHEAADVAQAKDFIESKEEQFDTHLAEGGSNLSGGQKQRLSIARAIVKQPDIYIFDDSFSALDYKTDAILRQRLKEVTEEATVLIVAQRVGTIMDADQIIVLDKGEIVGRGTHTELMENNSIYREIANSQLNRQLLTEEEA</sequence>
<dbReference type="EMBL" id="CP073084">
    <property type="protein sequence ID" value="QUE54559.1"/>
    <property type="molecule type" value="Genomic_DNA"/>
</dbReference>
<evidence type="ECO:0000313" key="10">
    <source>
        <dbReference type="EMBL" id="QUE54559.1"/>
    </source>
</evidence>
<protein>
    <submittedName>
        <fullName evidence="10">ABC transporter ATP-binding protein</fullName>
    </submittedName>
</protein>
<dbReference type="PANTHER" id="PTHR43394:SF1">
    <property type="entry name" value="ATP-BINDING CASSETTE SUB-FAMILY B MEMBER 10, MITOCHONDRIAL"/>
    <property type="match status" value="1"/>
</dbReference>
<dbReference type="Gene3D" id="1.20.1560.10">
    <property type="entry name" value="ABC transporter type 1, transmembrane domain"/>
    <property type="match status" value="1"/>
</dbReference>
<gene>
    <name evidence="10" type="ORF">INT76_01325</name>
</gene>
<evidence type="ECO:0000259" key="9">
    <source>
        <dbReference type="PROSITE" id="PS50929"/>
    </source>
</evidence>
<dbReference type="RefSeq" id="WP_212571354.1">
    <property type="nucleotide sequence ID" value="NZ_CP073084.1"/>
</dbReference>
<keyword evidence="2 7" id="KW-0812">Transmembrane</keyword>
<dbReference type="Gene3D" id="3.40.50.300">
    <property type="entry name" value="P-loop containing nucleotide triphosphate hydrolases"/>
    <property type="match status" value="1"/>
</dbReference>
<feature type="domain" description="ABC transmembrane type-1" evidence="9">
    <location>
        <begin position="16"/>
        <end position="298"/>
    </location>
</feature>
<evidence type="ECO:0000313" key="11">
    <source>
        <dbReference type="Proteomes" id="UP000677616"/>
    </source>
</evidence>
<name>A0ABX7YMR4_9STRE</name>
<feature type="transmembrane region" description="Helical" evidence="7">
    <location>
        <begin position="130"/>
        <end position="149"/>
    </location>
</feature>
<evidence type="ECO:0000256" key="5">
    <source>
        <dbReference type="ARBA" id="ARBA00022989"/>
    </source>
</evidence>
<evidence type="ECO:0000256" key="2">
    <source>
        <dbReference type="ARBA" id="ARBA00022692"/>
    </source>
</evidence>
<feature type="transmembrane region" description="Helical" evidence="7">
    <location>
        <begin position="12"/>
        <end position="32"/>
    </location>
</feature>
<dbReference type="InterPro" id="IPR003593">
    <property type="entry name" value="AAA+_ATPase"/>
</dbReference>
<proteinExistence type="predicted"/>
<dbReference type="PROSITE" id="PS50929">
    <property type="entry name" value="ABC_TM1F"/>
    <property type="match status" value="1"/>
</dbReference>
<keyword evidence="11" id="KW-1185">Reference proteome</keyword>
<dbReference type="InterPro" id="IPR036640">
    <property type="entry name" value="ABC1_TM_sf"/>
</dbReference>
<evidence type="ECO:0000256" key="1">
    <source>
        <dbReference type="ARBA" id="ARBA00004651"/>
    </source>
</evidence>
<dbReference type="Proteomes" id="UP000677616">
    <property type="component" value="Chromosome"/>
</dbReference>
<evidence type="ECO:0000256" key="3">
    <source>
        <dbReference type="ARBA" id="ARBA00022741"/>
    </source>
</evidence>
<keyword evidence="5 7" id="KW-1133">Transmembrane helix</keyword>
<dbReference type="InterPro" id="IPR039421">
    <property type="entry name" value="Type_1_exporter"/>
</dbReference>
<dbReference type="PROSITE" id="PS50893">
    <property type="entry name" value="ABC_TRANSPORTER_2"/>
    <property type="match status" value="1"/>
</dbReference>
<feature type="transmembrane region" description="Helical" evidence="7">
    <location>
        <begin position="232"/>
        <end position="258"/>
    </location>
</feature>
<evidence type="ECO:0000259" key="8">
    <source>
        <dbReference type="PROSITE" id="PS50893"/>
    </source>
</evidence>